<name>A0A2H1VWJ6_SPOFR</name>
<gene>
    <name evidence="1" type="ORF">SFRICE_009580</name>
</gene>
<proteinExistence type="predicted"/>
<reference evidence="1" key="1">
    <citation type="submission" date="2016-07" db="EMBL/GenBank/DDBJ databases">
        <authorList>
            <person name="Bretaudeau A."/>
        </authorList>
    </citation>
    <scope>NUCLEOTIDE SEQUENCE</scope>
    <source>
        <strain evidence="1">Rice</strain>
        <tissue evidence="1">Whole body</tissue>
    </source>
</reference>
<protein>
    <submittedName>
        <fullName evidence="1">SFRICE_009580</fullName>
    </submittedName>
</protein>
<organism evidence="1">
    <name type="scientific">Spodoptera frugiperda</name>
    <name type="common">Fall armyworm</name>
    <dbReference type="NCBI Taxonomy" id="7108"/>
    <lineage>
        <taxon>Eukaryota</taxon>
        <taxon>Metazoa</taxon>
        <taxon>Ecdysozoa</taxon>
        <taxon>Arthropoda</taxon>
        <taxon>Hexapoda</taxon>
        <taxon>Insecta</taxon>
        <taxon>Pterygota</taxon>
        <taxon>Neoptera</taxon>
        <taxon>Endopterygota</taxon>
        <taxon>Lepidoptera</taxon>
        <taxon>Glossata</taxon>
        <taxon>Ditrysia</taxon>
        <taxon>Noctuoidea</taxon>
        <taxon>Noctuidae</taxon>
        <taxon>Amphipyrinae</taxon>
        <taxon>Spodoptera</taxon>
    </lineage>
</organism>
<sequence>MMGRRLAAISPDAQRNTHRVTLLIAHVRTSGGEGCLRRVAYRSSGLPPAGRAEGPLYDTILEIYFVMNVESDSSTGSSQTRCNSYKLRSIVDKTTKNTGILKTVRYGSHNEINQKILLEEKDQYGFVGNIINVKGCLFGCFYVNHAKTTERILIKFRVQTGYELTWVIGYYPTETWAKPQAEAIAQEIRPCSTNFNYVSIIPRPSSLRATLREGSPVMEATAHWRVVVIAKTKN</sequence>
<accession>A0A2H1VWJ6</accession>
<dbReference type="EMBL" id="ODYU01004878">
    <property type="protein sequence ID" value="SOQ45200.1"/>
    <property type="molecule type" value="Genomic_DNA"/>
</dbReference>
<evidence type="ECO:0000313" key="1">
    <source>
        <dbReference type="EMBL" id="SOQ45200.1"/>
    </source>
</evidence>
<dbReference type="AlphaFoldDB" id="A0A2H1VWJ6"/>